<sequence>MDGQPVAVSHRRFPAPGLSRLLHTRDRTCRFPGCRKPARFCDLNHVRPYTDGGPTTAGNLLALCRRHHRAKHDGG</sequence>
<feature type="domain" description="HNH nuclease" evidence="1">
    <location>
        <begin position="17"/>
        <end position="69"/>
    </location>
</feature>
<dbReference type="Pfam" id="PF01844">
    <property type="entry name" value="HNH"/>
    <property type="match status" value="1"/>
</dbReference>
<dbReference type="CDD" id="cd00085">
    <property type="entry name" value="HNHc"/>
    <property type="match status" value="1"/>
</dbReference>
<keyword evidence="3" id="KW-1185">Reference proteome</keyword>
<dbReference type="SMART" id="SM00507">
    <property type="entry name" value="HNHc"/>
    <property type="match status" value="1"/>
</dbReference>
<dbReference type="GO" id="GO:0004519">
    <property type="term" value="F:endonuclease activity"/>
    <property type="evidence" value="ECO:0007669"/>
    <property type="project" value="InterPro"/>
</dbReference>
<organism evidence="2 3">
    <name type="scientific">Candidatus Protofrankia californiensis</name>
    <dbReference type="NCBI Taxonomy" id="1839754"/>
    <lineage>
        <taxon>Bacteria</taxon>
        <taxon>Bacillati</taxon>
        <taxon>Actinomycetota</taxon>
        <taxon>Actinomycetes</taxon>
        <taxon>Frankiales</taxon>
        <taxon>Frankiaceae</taxon>
        <taxon>Protofrankia</taxon>
    </lineage>
</organism>
<accession>A0A1C3PHA3</accession>
<dbReference type="EMBL" id="FLUV01002621">
    <property type="protein sequence ID" value="SBW29028.1"/>
    <property type="molecule type" value="Genomic_DNA"/>
</dbReference>
<gene>
    <name evidence="2" type="ORF">FDG2_6342</name>
</gene>
<evidence type="ECO:0000313" key="2">
    <source>
        <dbReference type="EMBL" id="SBW29028.1"/>
    </source>
</evidence>
<dbReference type="Gene3D" id="1.10.30.50">
    <property type="match status" value="1"/>
</dbReference>
<evidence type="ECO:0000313" key="3">
    <source>
        <dbReference type="Proteomes" id="UP000199013"/>
    </source>
</evidence>
<dbReference type="GO" id="GO:0003676">
    <property type="term" value="F:nucleic acid binding"/>
    <property type="evidence" value="ECO:0007669"/>
    <property type="project" value="InterPro"/>
</dbReference>
<evidence type="ECO:0000259" key="1">
    <source>
        <dbReference type="SMART" id="SM00507"/>
    </source>
</evidence>
<dbReference type="AlphaFoldDB" id="A0A1C3PHA3"/>
<dbReference type="InterPro" id="IPR002711">
    <property type="entry name" value="HNH"/>
</dbReference>
<dbReference type="InterPro" id="IPR003615">
    <property type="entry name" value="HNH_nuc"/>
</dbReference>
<dbReference type="Proteomes" id="UP000199013">
    <property type="component" value="Unassembled WGS sequence"/>
</dbReference>
<name>A0A1C3PHA3_9ACTN</name>
<proteinExistence type="predicted"/>
<reference evidence="3" key="1">
    <citation type="submission" date="2016-02" db="EMBL/GenBank/DDBJ databases">
        <authorList>
            <person name="Wibberg D."/>
        </authorList>
    </citation>
    <scope>NUCLEOTIDE SEQUENCE [LARGE SCALE GENOMIC DNA]</scope>
</reference>
<dbReference type="GO" id="GO:0008270">
    <property type="term" value="F:zinc ion binding"/>
    <property type="evidence" value="ECO:0007669"/>
    <property type="project" value="InterPro"/>
</dbReference>
<protein>
    <recommendedName>
        <fullName evidence="1">HNH nuclease domain-containing protein</fullName>
    </recommendedName>
</protein>